<dbReference type="PRINTS" id="PR00301">
    <property type="entry name" value="HEATSHOCK70"/>
</dbReference>
<dbReference type="InterPro" id="IPR043129">
    <property type="entry name" value="ATPase_NBD"/>
</dbReference>
<organism evidence="5 6">
    <name type="scientific">Rickenella mellea</name>
    <dbReference type="NCBI Taxonomy" id="50990"/>
    <lineage>
        <taxon>Eukaryota</taxon>
        <taxon>Fungi</taxon>
        <taxon>Dikarya</taxon>
        <taxon>Basidiomycota</taxon>
        <taxon>Agaricomycotina</taxon>
        <taxon>Agaricomycetes</taxon>
        <taxon>Hymenochaetales</taxon>
        <taxon>Rickenellaceae</taxon>
        <taxon>Rickenella</taxon>
    </lineage>
</organism>
<evidence type="ECO:0000256" key="1">
    <source>
        <dbReference type="ARBA" id="ARBA00007381"/>
    </source>
</evidence>
<dbReference type="InterPro" id="IPR013126">
    <property type="entry name" value="Hsp_70_fam"/>
</dbReference>
<evidence type="ECO:0000313" key="6">
    <source>
        <dbReference type="Proteomes" id="UP000294933"/>
    </source>
</evidence>
<protein>
    <submittedName>
        <fullName evidence="5">HSP70-domain-containing protein</fullName>
    </submittedName>
</protein>
<evidence type="ECO:0000313" key="5">
    <source>
        <dbReference type="EMBL" id="TDL13152.1"/>
    </source>
</evidence>
<keyword evidence="3" id="KW-0067">ATP-binding</keyword>
<dbReference type="GO" id="GO:0005524">
    <property type="term" value="F:ATP binding"/>
    <property type="evidence" value="ECO:0007669"/>
    <property type="project" value="UniProtKB-KW"/>
</dbReference>
<accession>A0A4Y7PEB5</accession>
<dbReference type="Pfam" id="PF00012">
    <property type="entry name" value="HSP70"/>
    <property type="match status" value="2"/>
</dbReference>
<keyword evidence="6" id="KW-1185">Reference proteome</keyword>
<dbReference type="STRING" id="50990.A0A4Y7PEB5"/>
<dbReference type="VEuPathDB" id="FungiDB:BD410DRAFT_847285"/>
<keyword evidence="2" id="KW-0547">Nucleotide-binding</keyword>
<dbReference type="FunFam" id="3.30.420.40:FF:000028">
    <property type="entry name" value="heat shock 70 kDa protein-like"/>
    <property type="match status" value="1"/>
</dbReference>
<comment type="similarity">
    <text evidence="1">Belongs to the heat shock protein 70 family.</text>
</comment>
<proteinExistence type="inferred from homology"/>
<dbReference type="GO" id="GO:0140662">
    <property type="term" value="F:ATP-dependent protein folding chaperone"/>
    <property type="evidence" value="ECO:0007669"/>
    <property type="project" value="InterPro"/>
</dbReference>
<dbReference type="FunFam" id="3.30.30.30:FF:000001">
    <property type="entry name" value="heat shock 70 kDa protein-like"/>
    <property type="match status" value="1"/>
</dbReference>
<evidence type="ECO:0000256" key="3">
    <source>
        <dbReference type="ARBA" id="ARBA00022840"/>
    </source>
</evidence>
<dbReference type="Proteomes" id="UP000294933">
    <property type="component" value="Unassembled WGS sequence"/>
</dbReference>
<evidence type="ECO:0000256" key="2">
    <source>
        <dbReference type="ARBA" id="ARBA00022741"/>
    </source>
</evidence>
<dbReference type="Gene3D" id="3.30.30.30">
    <property type="match status" value="1"/>
</dbReference>
<sequence length="227" mass="26086">MHDIVLVGGLPQTFCCVECGKNERVEIIAKDLGNRTTPSCVAFLDIEHIITDTEVQANMKHFPFKVVDHRGKPVVQVEYRGENKEFTPEVIGLDQDEGDRRALSRHHHQRPRRHRPRLLQRLAAPGDQRRRCHRRPQRSPRHQRANAAIANGLDRQVTGERNVLIFHLGGGTFDVSLLTIEEGILEVEATAGDIHLGSEDFNNWLVTHFVQEFKRKHKKGTFYFRNP</sequence>
<feature type="compositionally biased region" description="Basic residues" evidence="4">
    <location>
        <begin position="130"/>
        <end position="144"/>
    </location>
</feature>
<reference evidence="5 6" key="1">
    <citation type="submission" date="2018-06" db="EMBL/GenBank/DDBJ databases">
        <title>A transcriptomic atlas of mushroom development highlights an independent origin of complex multicellularity.</title>
        <authorList>
            <consortium name="DOE Joint Genome Institute"/>
            <person name="Krizsan K."/>
            <person name="Almasi E."/>
            <person name="Merenyi Z."/>
            <person name="Sahu N."/>
            <person name="Viragh M."/>
            <person name="Koszo T."/>
            <person name="Mondo S."/>
            <person name="Kiss B."/>
            <person name="Balint B."/>
            <person name="Kues U."/>
            <person name="Barry K."/>
            <person name="Hegedus J.C."/>
            <person name="Henrissat B."/>
            <person name="Johnson J."/>
            <person name="Lipzen A."/>
            <person name="Ohm R."/>
            <person name="Nagy I."/>
            <person name="Pangilinan J."/>
            <person name="Yan J."/>
            <person name="Xiong Y."/>
            <person name="Grigoriev I.V."/>
            <person name="Hibbett D.S."/>
            <person name="Nagy L.G."/>
        </authorList>
    </citation>
    <scope>NUCLEOTIDE SEQUENCE [LARGE SCALE GENOMIC DNA]</scope>
    <source>
        <strain evidence="5 6">SZMC22713</strain>
    </source>
</reference>
<dbReference type="Gene3D" id="3.30.420.40">
    <property type="match status" value="2"/>
</dbReference>
<dbReference type="SUPFAM" id="SSF53067">
    <property type="entry name" value="Actin-like ATPase domain"/>
    <property type="match status" value="2"/>
</dbReference>
<dbReference type="OrthoDB" id="3257966at2759"/>
<evidence type="ECO:0000256" key="4">
    <source>
        <dbReference type="SAM" id="MobiDB-lite"/>
    </source>
</evidence>
<feature type="compositionally biased region" description="Basic residues" evidence="4">
    <location>
        <begin position="103"/>
        <end position="118"/>
    </location>
</feature>
<name>A0A4Y7PEB5_9AGAM</name>
<dbReference type="PANTHER" id="PTHR19375">
    <property type="entry name" value="HEAT SHOCK PROTEIN 70KDA"/>
    <property type="match status" value="1"/>
</dbReference>
<feature type="region of interest" description="Disordered" evidence="4">
    <location>
        <begin position="88"/>
        <end position="144"/>
    </location>
</feature>
<dbReference type="EMBL" id="ML170931">
    <property type="protein sequence ID" value="TDL13152.1"/>
    <property type="molecule type" value="Genomic_DNA"/>
</dbReference>
<dbReference type="AlphaFoldDB" id="A0A4Y7PEB5"/>
<gene>
    <name evidence="5" type="ORF">BD410DRAFT_847285</name>
</gene>